<reference evidence="5" key="1">
    <citation type="submission" date="2014-05" db="EMBL/GenBank/DDBJ databases">
        <title>The transcriptome of the halophilic microalga Tetraselmis sp. GSL018 isolated from the Great Salt Lake, Utah.</title>
        <authorList>
            <person name="Jinkerson R.E."/>
            <person name="D'Adamo S."/>
            <person name="Posewitz M.C."/>
        </authorList>
    </citation>
    <scope>NUCLEOTIDE SEQUENCE</scope>
    <source>
        <strain evidence="5">GSL018</strain>
    </source>
</reference>
<feature type="non-terminal residue" evidence="5">
    <location>
        <position position="443"/>
    </location>
</feature>
<dbReference type="GO" id="GO:0005737">
    <property type="term" value="C:cytoplasm"/>
    <property type="evidence" value="ECO:0007669"/>
    <property type="project" value="TreeGrafter"/>
</dbReference>
<name>A0A061RB11_9CHLO</name>
<dbReference type="PROSITE" id="PS50011">
    <property type="entry name" value="PROTEIN_KINASE_DOM"/>
    <property type="match status" value="1"/>
</dbReference>
<dbReference type="SUPFAM" id="SSF56112">
    <property type="entry name" value="Protein kinase-like (PK-like)"/>
    <property type="match status" value="1"/>
</dbReference>
<evidence type="ECO:0000256" key="3">
    <source>
        <dbReference type="SAM" id="MobiDB-lite"/>
    </source>
</evidence>
<evidence type="ECO:0000256" key="1">
    <source>
        <dbReference type="ARBA" id="ARBA00022741"/>
    </source>
</evidence>
<dbReference type="GO" id="GO:0005524">
    <property type="term" value="F:ATP binding"/>
    <property type="evidence" value="ECO:0007669"/>
    <property type="project" value="UniProtKB-KW"/>
</dbReference>
<dbReference type="PANTHER" id="PTHR24346:SF92">
    <property type="entry name" value="SNF1-RELATED PROTEIN KINASE 2.6"/>
    <property type="match status" value="1"/>
</dbReference>
<protein>
    <submittedName>
        <fullName evidence="5">Serine/threonine protein kinase</fullName>
    </submittedName>
</protein>
<feature type="region of interest" description="Disordered" evidence="3">
    <location>
        <begin position="1"/>
        <end position="36"/>
    </location>
</feature>
<dbReference type="SMART" id="SM00220">
    <property type="entry name" value="S_TKc"/>
    <property type="match status" value="1"/>
</dbReference>
<evidence type="ECO:0000259" key="4">
    <source>
        <dbReference type="PROSITE" id="PS50011"/>
    </source>
</evidence>
<gene>
    <name evidence="5" type="primary">K08884</name>
    <name evidence="5" type="ORF">TSPGSL018_7113</name>
</gene>
<feature type="domain" description="Protein kinase" evidence="4">
    <location>
        <begin position="52"/>
        <end position="336"/>
    </location>
</feature>
<dbReference type="GO" id="GO:0035556">
    <property type="term" value="P:intracellular signal transduction"/>
    <property type="evidence" value="ECO:0007669"/>
    <property type="project" value="TreeGrafter"/>
</dbReference>
<keyword evidence="5" id="KW-0723">Serine/threonine-protein kinase</keyword>
<dbReference type="InterPro" id="IPR000719">
    <property type="entry name" value="Prot_kinase_dom"/>
</dbReference>
<dbReference type="Gene3D" id="1.10.510.10">
    <property type="entry name" value="Transferase(Phosphotransferase) domain 1"/>
    <property type="match status" value="1"/>
</dbReference>
<dbReference type="EMBL" id="GBEZ01017187">
    <property type="protein sequence ID" value="JAC69128.1"/>
    <property type="molecule type" value="Transcribed_RNA"/>
</dbReference>
<dbReference type="PANTHER" id="PTHR24346">
    <property type="entry name" value="MAP/MICROTUBULE AFFINITY-REGULATING KINASE"/>
    <property type="match status" value="1"/>
</dbReference>
<keyword evidence="5" id="KW-0808">Transferase</keyword>
<keyword evidence="1" id="KW-0547">Nucleotide-binding</keyword>
<organism evidence="5">
    <name type="scientific">Tetraselmis sp. GSL018</name>
    <dbReference type="NCBI Taxonomy" id="582737"/>
    <lineage>
        <taxon>Eukaryota</taxon>
        <taxon>Viridiplantae</taxon>
        <taxon>Chlorophyta</taxon>
        <taxon>core chlorophytes</taxon>
        <taxon>Chlorodendrophyceae</taxon>
        <taxon>Chlorodendrales</taxon>
        <taxon>Chlorodendraceae</taxon>
        <taxon>Tetraselmis</taxon>
    </lineage>
</organism>
<evidence type="ECO:0000256" key="2">
    <source>
        <dbReference type="ARBA" id="ARBA00022840"/>
    </source>
</evidence>
<evidence type="ECO:0000313" key="5">
    <source>
        <dbReference type="EMBL" id="JAC69128.1"/>
    </source>
</evidence>
<accession>A0A061RB11</accession>
<keyword evidence="5" id="KW-0418">Kinase</keyword>
<dbReference type="Pfam" id="PF00069">
    <property type="entry name" value="Pkinase"/>
    <property type="match status" value="1"/>
</dbReference>
<dbReference type="InterPro" id="IPR011009">
    <property type="entry name" value="Kinase-like_dom_sf"/>
</dbReference>
<dbReference type="InterPro" id="IPR008271">
    <property type="entry name" value="Ser/Thr_kinase_AS"/>
</dbReference>
<dbReference type="AlphaFoldDB" id="A0A061RB11"/>
<dbReference type="GO" id="GO:0004674">
    <property type="term" value="F:protein serine/threonine kinase activity"/>
    <property type="evidence" value="ECO:0007669"/>
    <property type="project" value="UniProtKB-KW"/>
</dbReference>
<proteinExistence type="predicted"/>
<sequence length="443" mass="49492">MGCCFSSESDGNKAPRTAGATAKYERGQDGVNNSVHGERQKPVLDVALAHLYEPVHLLGAGGTGESWLVSEKETGERLAIKLIKRPIPQVLQPMMLREIEIQSELGEGHLNIIKSTCALLTDAHLGISMEYASGGSLTQYVTNRFPKSGQGLFLSEEETRYFFKQIIDAIEFCHNHHVAHRDLKLDNTLLDGSNPPYIKICDFGFAKSWGENPERANLFTQIGTPVYMSPEIISARENKTGYDPKSSDIWSAGVLLYVMLLGSFPFDHDDHPDPNSSGAQQEVYQLQNSEYWGAHPQNPKGVEQLSKEAVDLLDKIFVVRSEDRISLAQIKEHPWYNLPLEPHHERALQILREEQAKLPQYTVDTVDKQLQSKRHQRIEKMIKYAGTSRGTLPPQSLPGELGPRMPYVCRVDLRHAAVAAVERISLTAGSRGNNDLDTITEES</sequence>
<dbReference type="PROSITE" id="PS00108">
    <property type="entry name" value="PROTEIN_KINASE_ST"/>
    <property type="match status" value="1"/>
</dbReference>
<keyword evidence="2" id="KW-0067">ATP-binding</keyword>